<keyword evidence="2" id="KW-1185">Reference proteome</keyword>
<protein>
    <submittedName>
        <fullName evidence="1">Uncharacterized protein</fullName>
    </submittedName>
</protein>
<name>A0ACC1DHL5_9NEOP</name>
<comment type="caution">
    <text evidence="1">The sequence shown here is derived from an EMBL/GenBank/DDBJ whole genome shotgun (WGS) entry which is preliminary data.</text>
</comment>
<gene>
    <name evidence="1" type="ORF">K1T71_001225</name>
</gene>
<sequence>MLYSSDIEKCRHLRQVIHRTFHQDQVDQVVQAVQVCLAGQADPVDPVDPGDLVDLLTTHPLPCKLTIGVIG</sequence>
<proteinExistence type="predicted"/>
<evidence type="ECO:0000313" key="1">
    <source>
        <dbReference type="EMBL" id="KAJ0183249.1"/>
    </source>
</evidence>
<dbReference type="Proteomes" id="UP000824533">
    <property type="component" value="Linkage Group LG02"/>
</dbReference>
<organism evidence="1 2">
    <name type="scientific">Dendrolimus kikuchii</name>
    <dbReference type="NCBI Taxonomy" id="765133"/>
    <lineage>
        <taxon>Eukaryota</taxon>
        <taxon>Metazoa</taxon>
        <taxon>Ecdysozoa</taxon>
        <taxon>Arthropoda</taxon>
        <taxon>Hexapoda</taxon>
        <taxon>Insecta</taxon>
        <taxon>Pterygota</taxon>
        <taxon>Neoptera</taxon>
        <taxon>Endopterygota</taxon>
        <taxon>Lepidoptera</taxon>
        <taxon>Glossata</taxon>
        <taxon>Ditrysia</taxon>
        <taxon>Bombycoidea</taxon>
        <taxon>Lasiocampidae</taxon>
        <taxon>Dendrolimus</taxon>
    </lineage>
</organism>
<evidence type="ECO:0000313" key="2">
    <source>
        <dbReference type="Proteomes" id="UP000824533"/>
    </source>
</evidence>
<dbReference type="EMBL" id="CM034388">
    <property type="protein sequence ID" value="KAJ0183249.1"/>
    <property type="molecule type" value="Genomic_DNA"/>
</dbReference>
<accession>A0ACC1DHL5</accession>
<reference evidence="1 2" key="1">
    <citation type="journal article" date="2021" name="Front. Genet.">
        <title>Chromosome-Level Genome Assembly Reveals Significant Gene Expansion in the Toll and IMD Signaling Pathways of Dendrolimus kikuchii.</title>
        <authorList>
            <person name="Zhou J."/>
            <person name="Wu P."/>
            <person name="Xiong Z."/>
            <person name="Liu N."/>
            <person name="Zhao N."/>
            <person name="Ji M."/>
            <person name="Qiu Y."/>
            <person name="Yang B."/>
        </authorList>
    </citation>
    <scope>NUCLEOTIDE SEQUENCE [LARGE SCALE GENOMIC DNA]</scope>
    <source>
        <strain evidence="1">Ann1</strain>
    </source>
</reference>